<evidence type="ECO:0000313" key="2">
    <source>
        <dbReference type="Proteomes" id="UP001500454"/>
    </source>
</evidence>
<accession>A0ABP8IXP3</accession>
<proteinExistence type="predicted"/>
<reference evidence="2" key="1">
    <citation type="journal article" date="2019" name="Int. J. Syst. Evol. Microbiol.">
        <title>The Global Catalogue of Microorganisms (GCM) 10K type strain sequencing project: providing services to taxonomists for standard genome sequencing and annotation.</title>
        <authorList>
            <consortium name="The Broad Institute Genomics Platform"/>
            <consortium name="The Broad Institute Genome Sequencing Center for Infectious Disease"/>
            <person name="Wu L."/>
            <person name="Ma J."/>
        </authorList>
    </citation>
    <scope>NUCLEOTIDE SEQUENCE [LARGE SCALE GENOMIC DNA]</scope>
    <source>
        <strain evidence="2">JCM 17924</strain>
    </source>
</reference>
<evidence type="ECO:0000313" key="1">
    <source>
        <dbReference type="EMBL" id="GAA4377816.1"/>
    </source>
</evidence>
<evidence type="ECO:0008006" key="3">
    <source>
        <dbReference type="Google" id="ProtNLM"/>
    </source>
</evidence>
<sequence length="128" mass="14639">MDTKFPLIMPADSETLILYRPVNQAELDLIAAADWRAFPPRLPEQPIFYPVTNEAYAAQIARDWNVPYYGVGYVLRFAVDAAYASRFPVQNVGGPEHDELWVPAEDLAEFNQHIVGRIEVTQEFRREA</sequence>
<dbReference type="EMBL" id="BAABHA010000002">
    <property type="protein sequence ID" value="GAA4377816.1"/>
    <property type="molecule type" value="Genomic_DNA"/>
</dbReference>
<name>A0ABP8IXP3_9BACT</name>
<keyword evidence="2" id="KW-1185">Reference proteome</keyword>
<protein>
    <recommendedName>
        <fullName evidence="3">ADP-ribosylation/crystallin J1</fullName>
    </recommendedName>
</protein>
<organism evidence="1 2">
    <name type="scientific">Hymenobacter koreensis</name>
    <dbReference type="NCBI Taxonomy" id="1084523"/>
    <lineage>
        <taxon>Bacteria</taxon>
        <taxon>Pseudomonadati</taxon>
        <taxon>Bacteroidota</taxon>
        <taxon>Cytophagia</taxon>
        <taxon>Cytophagales</taxon>
        <taxon>Hymenobacteraceae</taxon>
        <taxon>Hymenobacter</taxon>
    </lineage>
</organism>
<comment type="caution">
    <text evidence="1">The sequence shown here is derived from an EMBL/GenBank/DDBJ whole genome shotgun (WGS) entry which is preliminary data.</text>
</comment>
<dbReference type="Proteomes" id="UP001500454">
    <property type="component" value="Unassembled WGS sequence"/>
</dbReference>
<gene>
    <name evidence="1" type="ORF">GCM10023186_13370</name>
</gene>